<accession>A0A317G459</accession>
<evidence type="ECO:0000313" key="6">
    <source>
        <dbReference type="Proteomes" id="UP000245488"/>
    </source>
</evidence>
<proteinExistence type="predicted"/>
<organism evidence="5 6">
    <name type="scientific">Butyrivibrio fibrisolvens</name>
    <dbReference type="NCBI Taxonomy" id="831"/>
    <lineage>
        <taxon>Bacteria</taxon>
        <taxon>Bacillati</taxon>
        <taxon>Bacillota</taxon>
        <taxon>Clostridia</taxon>
        <taxon>Lachnospirales</taxon>
        <taxon>Lachnospiraceae</taxon>
        <taxon>Butyrivibrio</taxon>
    </lineage>
</organism>
<keyword evidence="6" id="KW-1185">Reference proteome</keyword>
<evidence type="ECO:0000313" key="5">
    <source>
        <dbReference type="EMBL" id="PWT28768.1"/>
    </source>
</evidence>
<evidence type="ECO:0000313" key="4">
    <source>
        <dbReference type="EMBL" id="PWT26178.1"/>
    </source>
</evidence>
<dbReference type="AlphaFoldDB" id="A0A317G459"/>
<dbReference type="Pfam" id="PF05598">
    <property type="entry name" value="DUF772"/>
    <property type="match status" value="1"/>
</dbReference>
<protein>
    <submittedName>
        <fullName evidence="5">DDE transposase</fullName>
    </submittedName>
</protein>
<dbReference type="RefSeq" id="WP_110072055.1">
    <property type="nucleotide sequence ID" value="NZ_CM009896.1"/>
</dbReference>
<dbReference type="InterPro" id="IPR008490">
    <property type="entry name" value="Transposase_InsH_N"/>
</dbReference>
<dbReference type="InterPro" id="IPR025668">
    <property type="entry name" value="Tnp_DDE_dom"/>
</dbReference>
<gene>
    <name evidence="3" type="ORF">CPT75_01990</name>
    <name evidence="4" type="ORF">CPT75_03115</name>
    <name evidence="5" type="ORF">CPT75_17455</name>
</gene>
<feature type="domain" description="Transposase InsH N-terminal" evidence="1">
    <location>
        <begin position="36"/>
        <end position="120"/>
    </location>
</feature>
<name>A0A317G459_BUTFI</name>
<sequence length="534" mass="61340">MSFRINDSQQISMFDSFNMLTEREQRALIKSWAKVFAEEIFPTIDEERFAVLYSADKASRPNTPVNIIIGALILKELLNLSDDEVVENLMLDFRFRYALHTTSFDEQPLSDKSLSRFRQRCYDYEETTGIDLYHGCVTELAEKTAKLMELDGKIRRMDSLMVEANIRKLSRMELLYRCVSKMVIYLHKNGMEDRIFPMEHYYEADDFNRFIYHSRSTDTDERITILLRDADTLLERCKDLEDVTEYELLVRCISEQTVVEDNKRRLKTKADGSMGSNIMQSPVDPEATFREKAGKEHRGYTANIEEIVGKNGSVVTDYQFEQNNVGDSAMLKNHLESMEVQSEETIMLADGAYCGTNNTEIAASKNVKLITTDLTGKDVDVVIGAFEFNEDGTEVLKCPAGNKPKSCTYIRQTGICQASFPKDVCENCPYKTHCHPKTYKRVCKVKVSKKMRERARIKANMGSDEFKNYAKLRNGVETIPSILKNIYGVNKMRAHGKLRCKFFFGSKVAALNFRKLFRYRQGLGHYASNPVLAE</sequence>
<reference evidence="5 6" key="1">
    <citation type="submission" date="2017-09" db="EMBL/GenBank/DDBJ databases">
        <title>High-quality draft genome sequence of Butyrivibrio fibrisolvens INBov1, isolated from cow rumen.</title>
        <authorList>
            <person name="Rodriguez Hernaez J."/>
            <person name="Rivarola M."/>
            <person name="Paniego N."/>
            <person name="Cravero S."/>
            <person name="Ceron Cucchi M."/>
            <person name="Martinez M.C."/>
        </authorList>
    </citation>
    <scope>NUCLEOTIDE SEQUENCE [LARGE SCALE GENOMIC DNA]</scope>
    <source>
        <strain evidence="5 6">INBov1</strain>
    </source>
</reference>
<feature type="domain" description="Transposase DDE" evidence="2">
    <location>
        <begin position="398"/>
        <end position="516"/>
    </location>
</feature>
<evidence type="ECO:0000259" key="2">
    <source>
        <dbReference type="Pfam" id="PF13751"/>
    </source>
</evidence>
<dbReference type="EMBL" id="NXNG01000007">
    <property type="protein sequence ID" value="PWT25655.1"/>
    <property type="molecule type" value="Genomic_DNA"/>
</dbReference>
<dbReference type="Pfam" id="PF13751">
    <property type="entry name" value="DDE_Tnp_1_6"/>
    <property type="match status" value="1"/>
</dbReference>
<dbReference type="EMBL" id="NXNG01000001">
    <property type="protein sequence ID" value="PWT26178.1"/>
    <property type="molecule type" value="Genomic_DNA"/>
</dbReference>
<comment type="caution">
    <text evidence="5">The sequence shown here is derived from an EMBL/GenBank/DDBJ whole genome shotgun (WGS) entry which is preliminary data.</text>
</comment>
<evidence type="ECO:0000313" key="3">
    <source>
        <dbReference type="EMBL" id="PWT25655.1"/>
    </source>
</evidence>
<dbReference type="PANTHER" id="PTHR33408">
    <property type="entry name" value="TRANSPOSASE"/>
    <property type="match status" value="1"/>
</dbReference>
<evidence type="ECO:0000259" key="1">
    <source>
        <dbReference type="Pfam" id="PF05598"/>
    </source>
</evidence>
<dbReference type="EMBL" id="NXNG01000001">
    <property type="protein sequence ID" value="PWT28768.1"/>
    <property type="molecule type" value="Genomic_DNA"/>
</dbReference>
<dbReference type="Proteomes" id="UP000245488">
    <property type="component" value="Chromosome"/>
</dbReference>